<feature type="compositionally biased region" description="Low complexity" evidence="1">
    <location>
        <begin position="265"/>
        <end position="285"/>
    </location>
</feature>
<dbReference type="InterPro" id="IPR036188">
    <property type="entry name" value="FAD/NAD-bd_sf"/>
</dbReference>
<evidence type="ECO:0000256" key="1">
    <source>
        <dbReference type="SAM" id="MobiDB-lite"/>
    </source>
</evidence>
<feature type="domain" description="Amine oxidase" evidence="2">
    <location>
        <begin position="297"/>
        <end position="390"/>
    </location>
</feature>
<evidence type="ECO:0000259" key="2">
    <source>
        <dbReference type="Pfam" id="PF01593"/>
    </source>
</evidence>
<feature type="compositionally biased region" description="Polar residues" evidence="1">
    <location>
        <begin position="237"/>
        <end position="250"/>
    </location>
</feature>
<accession>A0A2C6KUL8</accession>
<feature type="region of interest" description="Disordered" evidence="1">
    <location>
        <begin position="969"/>
        <end position="993"/>
    </location>
</feature>
<dbReference type="Gene3D" id="3.50.50.60">
    <property type="entry name" value="FAD/NAD(P)-binding domain"/>
    <property type="match status" value="1"/>
</dbReference>
<organism evidence="3 4">
    <name type="scientific">Cystoisospora suis</name>
    <dbReference type="NCBI Taxonomy" id="483139"/>
    <lineage>
        <taxon>Eukaryota</taxon>
        <taxon>Sar</taxon>
        <taxon>Alveolata</taxon>
        <taxon>Apicomplexa</taxon>
        <taxon>Conoidasida</taxon>
        <taxon>Coccidia</taxon>
        <taxon>Eucoccidiorida</taxon>
        <taxon>Eimeriorina</taxon>
        <taxon>Sarcocystidae</taxon>
        <taxon>Cystoisospora</taxon>
    </lineage>
</organism>
<dbReference type="AlphaFoldDB" id="A0A2C6KUL8"/>
<dbReference type="RefSeq" id="XP_067922652.1">
    <property type="nucleotide sequence ID" value="XM_068065366.1"/>
</dbReference>
<dbReference type="Gene3D" id="3.90.660.20">
    <property type="entry name" value="Protoporphyrinogen oxidase, mitochondrial, domain 2"/>
    <property type="match status" value="1"/>
</dbReference>
<dbReference type="GO" id="GO:0016491">
    <property type="term" value="F:oxidoreductase activity"/>
    <property type="evidence" value="ECO:0007669"/>
    <property type="project" value="InterPro"/>
</dbReference>
<dbReference type="OrthoDB" id="419752at2759"/>
<comment type="caution">
    <text evidence="3">The sequence shown here is derived from an EMBL/GenBank/DDBJ whole genome shotgun (WGS) entry which is preliminary data.</text>
</comment>
<proteinExistence type="predicted"/>
<dbReference type="VEuPathDB" id="ToxoDB:CSUI_005188"/>
<dbReference type="PANTHER" id="PTHR42923">
    <property type="entry name" value="PROTOPORPHYRINOGEN OXIDASE"/>
    <property type="match status" value="1"/>
</dbReference>
<feature type="region of interest" description="Disordered" evidence="1">
    <location>
        <begin position="232"/>
        <end position="285"/>
    </location>
</feature>
<dbReference type="Proteomes" id="UP000221165">
    <property type="component" value="Unassembled WGS sequence"/>
</dbReference>
<gene>
    <name evidence="3" type="ORF">CSUI_005188</name>
</gene>
<feature type="compositionally biased region" description="Basic and acidic residues" evidence="1">
    <location>
        <begin position="980"/>
        <end position="993"/>
    </location>
</feature>
<keyword evidence="4" id="KW-1185">Reference proteome</keyword>
<feature type="region of interest" description="Disordered" evidence="1">
    <location>
        <begin position="1010"/>
        <end position="1050"/>
    </location>
</feature>
<dbReference type="InterPro" id="IPR050464">
    <property type="entry name" value="Zeta_carotene_desat/Oxidored"/>
</dbReference>
<reference evidence="3 4" key="1">
    <citation type="journal article" date="2017" name="Int. J. Parasitol.">
        <title>The genome of the protozoan parasite Cystoisospora suis and a reverse vaccinology approach to identify vaccine candidates.</title>
        <authorList>
            <person name="Palmieri N."/>
            <person name="Shrestha A."/>
            <person name="Ruttkowski B."/>
            <person name="Beck T."/>
            <person name="Vogl C."/>
            <person name="Tomley F."/>
            <person name="Blake D.P."/>
            <person name="Joachim A."/>
        </authorList>
    </citation>
    <scope>NUCLEOTIDE SEQUENCE [LARGE SCALE GENOMIC DNA]</scope>
    <source>
        <strain evidence="3 4">Wien I</strain>
    </source>
</reference>
<protein>
    <submittedName>
        <fullName evidence="3">Protoporphyrinogen oxidase</fullName>
    </submittedName>
</protein>
<dbReference type="Pfam" id="PF01593">
    <property type="entry name" value="Amino_oxidase"/>
    <property type="match status" value="1"/>
</dbReference>
<dbReference type="Gene3D" id="1.10.3110.10">
    <property type="entry name" value="protoporphyrinogen ix oxidase, domain 3"/>
    <property type="match status" value="1"/>
</dbReference>
<name>A0A2C6KUL8_9APIC</name>
<feature type="compositionally biased region" description="Polar residues" evidence="1">
    <location>
        <begin position="969"/>
        <end position="979"/>
    </location>
</feature>
<evidence type="ECO:0000313" key="3">
    <source>
        <dbReference type="EMBL" id="PHJ20967.1"/>
    </source>
</evidence>
<dbReference type="PANTHER" id="PTHR42923:SF3">
    <property type="entry name" value="PROTOPORPHYRINOGEN OXIDASE"/>
    <property type="match status" value="1"/>
</dbReference>
<dbReference type="SUPFAM" id="SSF51905">
    <property type="entry name" value="FAD/NAD(P)-binding domain"/>
    <property type="match status" value="1"/>
</dbReference>
<dbReference type="EMBL" id="MIGC01002503">
    <property type="protein sequence ID" value="PHJ20967.1"/>
    <property type="molecule type" value="Genomic_DNA"/>
</dbReference>
<feature type="region of interest" description="Disordered" evidence="1">
    <location>
        <begin position="467"/>
        <end position="493"/>
    </location>
</feature>
<sequence>MMLLGQAAARVHSWTSQVPSFSFGAPTFPAGGERALLMSCVARAPRKATREPEEKSRIRRSCGKQTWICFGGRSHGEGDTDSETLYLCRRAWGCPKQCGTAVSHFSTWRCPQHRSVTPCMLPWPFLTSVFPGYTPLCSSGSRSRFSSLLGTKHLLFLRADLRGLLHASPRSTRCLSSASFPQPAACTEVLIVGAGLTGLTAAHAFLSRVTPEEALHFRRRLDKEQVRQAQGLPLACSTPSPGANVVSDSDFSPPRYLSSPGANNSTCSSPESSSSPATRSSHSLSLCTGPPLPPLLVIAESSSRPGGCLRTRKSPCERFLFDVGANSFRLTSGTIDLLRDLNLLAQVQTADPQLERFVGFDGELVPLPFSSLSALFSSKLLSRQGKLRLLAGLCGVFPPRFLWNLTRTRDDALATRPPPISGPRIVHEQVTNTKEQITGRATLTSGRHPFGSEGEKDKSAAATLPETGREDGMLSGAGAHAKKGPLLSGPGKSEAQAMNQKESVFGRKGHEVNYAVEESVRDFVERRLGVEMHDRVVDALVTGICAGDSAKLSMRAALPAAYEALKHGVLVFGIRRGASRVLSYLRTLLLTNMVSRRGRVQYKNPDITARCTQAGGFCTEEKKLKSEGHKTRIMGVDTEKSGIGRGRASSMRSGPSVGGSQLQGIVNFDSGMQTLTDALVARLSPAATCGKSVPCFSSSHSPSLATGEGECALCLGWELKELRTVHQPCLPVSPVCSSAVPLFTARPPRAGAVVSHSSSCHFGSRPSLSTPFKFEAVFNTPEGSRRLLAKHVLLTVPAKAAGRVLGHLLSTDLTEKIQDMKCASMALVTLAYSKAAFRELRTREQRRSAEREENQAAVGQLPRGQMNMAAPQLSGSWQASRRGAARRMPHKSSLYTFAESPDPGVRSEQCPPCVKEEPEETANVAHGFGFLLPSKEREREKWGTLGGIFVSNVFNGRVPVFLEKNFLNENDCTTNSPNKTSRDPPEEQLPKDQDRLFPRGSELVQGKQSALNAVHKAEEERIAVGPEESPASGRTKTNDDGQAGGACRGRDEAGDVGLVTIFIGGIRDGTELLEKADSELGVLAKADLVRAVLGTGTSKEDEEERQALMKEAIKVLNVERWKDTIPQYCKGHEAVLRELEKEMKLITTEGTTLKHAAGMKIQDAVRKSPGGLLFGGENEVTGAGGGELLIEGNWISGPAVGDRIDAGRKAGERLAQAVRRG</sequence>
<dbReference type="InterPro" id="IPR002937">
    <property type="entry name" value="Amino_oxidase"/>
</dbReference>
<evidence type="ECO:0000313" key="4">
    <source>
        <dbReference type="Proteomes" id="UP000221165"/>
    </source>
</evidence>
<dbReference type="GeneID" id="94428577"/>